<organism evidence="2 3">
    <name type="scientific">Cohnella cellulosilytica</name>
    <dbReference type="NCBI Taxonomy" id="986710"/>
    <lineage>
        <taxon>Bacteria</taxon>
        <taxon>Bacillati</taxon>
        <taxon>Bacillota</taxon>
        <taxon>Bacilli</taxon>
        <taxon>Bacillales</taxon>
        <taxon>Paenibacillaceae</taxon>
        <taxon>Cohnella</taxon>
    </lineage>
</organism>
<dbReference type="InterPro" id="IPR018392">
    <property type="entry name" value="LysM"/>
</dbReference>
<dbReference type="CDD" id="cd00118">
    <property type="entry name" value="LysM"/>
    <property type="match status" value="1"/>
</dbReference>
<comment type="caution">
    <text evidence="2">The sequence shown here is derived from an EMBL/GenBank/DDBJ whole genome shotgun (WGS) entry which is preliminary data.</text>
</comment>
<feature type="domain" description="LysM" evidence="1">
    <location>
        <begin position="183"/>
        <end position="232"/>
    </location>
</feature>
<evidence type="ECO:0000313" key="3">
    <source>
        <dbReference type="Proteomes" id="UP001596378"/>
    </source>
</evidence>
<dbReference type="PROSITE" id="PS51782">
    <property type="entry name" value="LYSM"/>
    <property type="match status" value="1"/>
</dbReference>
<dbReference type="Gene3D" id="3.10.350.10">
    <property type="entry name" value="LysM domain"/>
    <property type="match status" value="1"/>
</dbReference>
<protein>
    <submittedName>
        <fullName evidence="2">LysM peptidoglycan-binding domain-containing protein</fullName>
    </submittedName>
</protein>
<dbReference type="InterPro" id="IPR052196">
    <property type="entry name" value="Bact_Kbp"/>
</dbReference>
<dbReference type="EMBL" id="JBHTAI010000023">
    <property type="protein sequence ID" value="MFC7152495.1"/>
    <property type="molecule type" value="Genomic_DNA"/>
</dbReference>
<name>A0ABW2FH70_9BACL</name>
<reference evidence="3" key="1">
    <citation type="journal article" date="2019" name="Int. J. Syst. Evol. Microbiol.">
        <title>The Global Catalogue of Microorganisms (GCM) 10K type strain sequencing project: providing services to taxonomists for standard genome sequencing and annotation.</title>
        <authorList>
            <consortium name="The Broad Institute Genomics Platform"/>
            <consortium name="The Broad Institute Genome Sequencing Center for Infectious Disease"/>
            <person name="Wu L."/>
            <person name="Ma J."/>
        </authorList>
    </citation>
    <scope>NUCLEOTIDE SEQUENCE [LARGE SCALE GENOMIC DNA]</scope>
    <source>
        <strain evidence="3">KCTC 12907</strain>
    </source>
</reference>
<dbReference type="SUPFAM" id="SSF54106">
    <property type="entry name" value="LysM domain"/>
    <property type="match status" value="1"/>
</dbReference>
<gene>
    <name evidence="2" type="ORF">ACFQMJ_28500</name>
</gene>
<dbReference type="Pfam" id="PF01476">
    <property type="entry name" value="LysM"/>
    <property type="match status" value="1"/>
</dbReference>
<sequence>MAYGIWLSYNNQQEGFQLPVNPSSIEISDGSKGATYDIVELGEINVIKNPKLTTYRFSSIFPAQLYPFVDVPLLQSVTAANDSGVKVKTNPYVDYITRWMATKRPIRFVFTGDTFDFNEAVSIESFDWKEAAGSSGDIEYSITLKKYVFYSAQRVTVKTAATGGSKQIVKAAKPRADEREKPKTYALRAGDTLWKVAKSVLGNGDRWREIQKLNGLTDAQLKTLAVGKVLKLPK</sequence>
<dbReference type="InterPro" id="IPR036779">
    <property type="entry name" value="LysM_dom_sf"/>
</dbReference>
<evidence type="ECO:0000313" key="2">
    <source>
        <dbReference type="EMBL" id="MFC7152495.1"/>
    </source>
</evidence>
<keyword evidence="3" id="KW-1185">Reference proteome</keyword>
<dbReference type="PANTHER" id="PTHR34700:SF4">
    <property type="entry name" value="PHAGE-LIKE ELEMENT PBSX PROTEIN XKDP"/>
    <property type="match status" value="1"/>
</dbReference>
<accession>A0ABW2FH70</accession>
<dbReference type="PANTHER" id="PTHR34700">
    <property type="entry name" value="POTASSIUM BINDING PROTEIN KBP"/>
    <property type="match status" value="1"/>
</dbReference>
<evidence type="ECO:0000259" key="1">
    <source>
        <dbReference type="PROSITE" id="PS51782"/>
    </source>
</evidence>
<dbReference type="Proteomes" id="UP001596378">
    <property type="component" value="Unassembled WGS sequence"/>
</dbReference>
<proteinExistence type="predicted"/>
<dbReference type="RefSeq" id="WP_378044071.1">
    <property type="nucleotide sequence ID" value="NZ_JBHMDN010000002.1"/>
</dbReference>